<keyword evidence="1" id="KW-0472">Membrane</keyword>
<accession>K3X9H8</accession>
<keyword evidence="1" id="KW-0812">Transmembrane</keyword>
<protein>
    <recommendedName>
        <fullName evidence="2">Putative auto-transporter adhesin head GIN domain-containing protein</fullName>
    </recommendedName>
</protein>
<feature type="domain" description="Putative auto-transporter adhesin head GIN" evidence="2">
    <location>
        <begin position="183"/>
        <end position="299"/>
    </location>
</feature>
<dbReference type="VEuPathDB" id="FungiDB:PYU1_G013848"/>
<proteinExistence type="predicted"/>
<dbReference type="Gene3D" id="2.160.20.120">
    <property type="match status" value="1"/>
</dbReference>
<name>K3X9H8_GLOUD</name>
<reference evidence="4" key="2">
    <citation type="submission" date="2010-04" db="EMBL/GenBank/DDBJ databases">
        <authorList>
            <person name="Buell R."/>
            <person name="Hamilton J."/>
            <person name="Hostetler J."/>
        </authorList>
    </citation>
    <scope>NUCLEOTIDE SEQUENCE [LARGE SCALE GENOMIC DNA]</scope>
    <source>
        <strain evidence="4">DAOM:BR144</strain>
    </source>
</reference>
<dbReference type="EnsemblProtists" id="PYU1_T013877">
    <property type="protein sequence ID" value="PYU1_T013877"/>
    <property type="gene ID" value="PYU1_G013848"/>
</dbReference>
<feature type="transmembrane region" description="Helical" evidence="1">
    <location>
        <begin position="404"/>
        <end position="421"/>
    </location>
</feature>
<sequence>MQAPVSSRGPHQTLEKTWTITSLSGLRNLLVQVPGAVFVDYDASLKSASDVVAKVVMTGDSADLLQLFQVNPWSQHEGDGIEFRFHNDANIRARGHVLAQIFVSDKHALQLVKSSSSADVVVGDSIVVNDNVDAKLEVESSGSGGIFITSTEAMTIRALTVTTSGSGDIQVQVPSVKASKAIEINSSGSGEVAILADEISSATVSTKVTGSAEVFLQANRVSATAINTIVAGSGSATFSRRGQCATHYIKVSGSGSVAAGSIVSENADVIVSGSGDVLVQATNKLVASISGSGSVQYVNAQPSQVLATGSHFRKNSKHSHKKIKQASKNRYDVYHPRELPPRTPQLIVLHNAGYVRWGDDHASWGNGWNIDDDSDSSEDFDYWRATSIKPAAALPPSVGDSSTVVILVLAGVVMGVAGVTLQRYRNRSTYNPLV</sequence>
<dbReference type="Pfam" id="PF10988">
    <property type="entry name" value="DUF2807"/>
    <property type="match status" value="1"/>
</dbReference>
<evidence type="ECO:0000259" key="2">
    <source>
        <dbReference type="Pfam" id="PF10988"/>
    </source>
</evidence>
<dbReference type="EMBL" id="GL376595">
    <property type="status" value="NOT_ANNOTATED_CDS"/>
    <property type="molecule type" value="Genomic_DNA"/>
</dbReference>
<reference evidence="3" key="3">
    <citation type="submission" date="2015-02" db="UniProtKB">
        <authorList>
            <consortium name="EnsemblProtists"/>
        </authorList>
    </citation>
    <scope>IDENTIFICATION</scope>
    <source>
        <strain evidence="3">DAOM BR144</strain>
    </source>
</reference>
<dbReference type="InterPro" id="IPR021255">
    <property type="entry name" value="DUF2807"/>
</dbReference>
<dbReference type="OMA" id="KFQQRRI"/>
<dbReference type="eggNOG" id="ENOG502SCJU">
    <property type="taxonomic scope" value="Eukaryota"/>
</dbReference>
<keyword evidence="4" id="KW-1185">Reference proteome</keyword>
<dbReference type="AlphaFoldDB" id="K3X9H8"/>
<evidence type="ECO:0000313" key="3">
    <source>
        <dbReference type="EnsemblProtists" id="PYU1_T013877"/>
    </source>
</evidence>
<evidence type="ECO:0000256" key="1">
    <source>
        <dbReference type="SAM" id="Phobius"/>
    </source>
</evidence>
<keyword evidence="1" id="KW-1133">Transmembrane helix</keyword>
<dbReference type="PANTHER" id="PTHR39200">
    <property type="entry name" value="HYPOTHETICAL EXPORTED PROTEIN"/>
    <property type="match status" value="1"/>
</dbReference>
<dbReference type="Proteomes" id="UP000019132">
    <property type="component" value="Unassembled WGS sequence"/>
</dbReference>
<dbReference type="HOGENOM" id="CLU_019674_2_0_1"/>
<organism evidence="3 4">
    <name type="scientific">Globisporangium ultimum (strain ATCC 200006 / CBS 805.95 / DAOM BR144)</name>
    <name type="common">Pythium ultimum</name>
    <dbReference type="NCBI Taxonomy" id="431595"/>
    <lineage>
        <taxon>Eukaryota</taxon>
        <taxon>Sar</taxon>
        <taxon>Stramenopiles</taxon>
        <taxon>Oomycota</taxon>
        <taxon>Peronosporomycetes</taxon>
        <taxon>Pythiales</taxon>
        <taxon>Pythiaceae</taxon>
        <taxon>Globisporangium</taxon>
    </lineage>
</organism>
<dbReference type="InParanoid" id="K3X9H8"/>
<evidence type="ECO:0000313" key="4">
    <source>
        <dbReference type="Proteomes" id="UP000019132"/>
    </source>
</evidence>
<dbReference type="PANTHER" id="PTHR39200:SF1">
    <property type="entry name" value="AUTO-TRANSPORTER ADHESIN HEAD GIN DOMAIN-CONTAINING PROTEIN-RELATED"/>
    <property type="match status" value="1"/>
</dbReference>
<reference evidence="4" key="1">
    <citation type="journal article" date="2010" name="Genome Biol.">
        <title>Genome sequence of the necrotrophic plant pathogen Pythium ultimum reveals original pathogenicity mechanisms and effector repertoire.</title>
        <authorList>
            <person name="Levesque C.A."/>
            <person name="Brouwer H."/>
            <person name="Cano L."/>
            <person name="Hamilton J.P."/>
            <person name="Holt C."/>
            <person name="Huitema E."/>
            <person name="Raffaele S."/>
            <person name="Robideau G.P."/>
            <person name="Thines M."/>
            <person name="Win J."/>
            <person name="Zerillo M.M."/>
            <person name="Beakes G.W."/>
            <person name="Boore J.L."/>
            <person name="Busam D."/>
            <person name="Dumas B."/>
            <person name="Ferriera S."/>
            <person name="Fuerstenberg S.I."/>
            <person name="Gachon C.M."/>
            <person name="Gaulin E."/>
            <person name="Govers F."/>
            <person name="Grenville-Briggs L."/>
            <person name="Horner N."/>
            <person name="Hostetler J."/>
            <person name="Jiang R.H."/>
            <person name="Johnson J."/>
            <person name="Krajaejun T."/>
            <person name="Lin H."/>
            <person name="Meijer H.J."/>
            <person name="Moore B."/>
            <person name="Morris P."/>
            <person name="Phuntmart V."/>
            <person name="Puiu D."/>
            <person name="Shetty J."/>
            <person name="Stajich J.E."/>
            <person name="Tripathy S."/>
            <person name="Wawra S."/>
            <person name="van West P."/>
            <person name="Whitty B.R."/>
            <person name="Coutinho P.M."/>
            <person name="Henrissat B."/>
            <person name="Martin F."/>
            <person name="Thomas P.D."/>
            <person name="Tyler B.M."/>
            <person name="De Vries R.P."/>
            <person name="Kamoun S."/>
            <person name="Yandell M."/>
            <person name="Tisserat N."/>
            <person name="Buell C.R."/>
        </authorList>
    </citation>
    <scope>NUCLEOTIDE SEQUENCE</scope>
    <source>
        <strain evidence="4">DAOM:BR144</strain>
    </source>
</reference>